<comment type="caution">
    <text evidence="3">The sequence shown here is derived from an EMBL/GenBank/DDBJ whole genome shotgun (WGS) entry which is preliminary data.</text>
</comment>
<feature type="chain" id="PRO_5020740709" evidence="1">
    <location>
        <begin position="29"/>
        <end position="983"/>
    </location>
</feature>
<reference evidence="3 4" key="1">
    <citation type="submission" date="2019-03" db="EMBL/GenBank/DDBJ databases">
        <title>Genomic Encyclopedia of Type Strains, Phase IV (KMG-IV): sequencing the most valuable type-strain genomes for metagenomic binning, comparative biology and taxonomic classification.</title>
        <authorList>
            <person name="Goeker M."/>
        </authorList>
    </citation>
    <scope>NUCLEOTIDE SEQUENCE [LARGE SCALE GENOMIC DNA]</scope>
    <source>
        <strain evidence="3 4">DSM 100309</strain>
    </source>
</reference>
<dbReference type="SUPFAM" id="SSF50998">
    <property type="entry name" value="Quinoprotein alcohol dehydrogenase-like"/>
    <property type="match status" value="2"/>
</dbReference>
<dbReference type="Pfam" id="PF13360">
    <property type="entry name" value="PQQ_2"/>
    <property type="match status" value="6"/>
</dbReference>
<keyword evidence="1" id="KW-0732">Signal</keyword>
<dbReference type="SMART" id="SM00564">
    <property type="entry name" value="PQQ"/>
    <property type="match status" value="11"/>
</dbReference>
<feature type="domain" description="Pyrrolo-quinoline quinone repeat" evidence="2">
    <location>
        <begin position="311"/>
        <end position="497"/>
    </location>
</feature>
<name>A0A4R3YCC3_9PROT</name>
<dbReference type="InterPro" id="IPR011047">
    <property type="entry name" value="Quinoprotein_ADH-like_sf"/>
</dbReference>
<dbReference type="PANTHER" id="PTHR34512">
    <property type="entry name" value="CELL SURFACE PROTEIN"/>
    <property type="match status" value="1"/>
</dbReference>
<accession>A0A4R3YCC3</accession>
<dbReference type="RefSeq" id="WP_124947058.1">
    <property type="nucleotide sequence ID" value="NZ_BHVT01000057.1"/>
</dbReference>
<proteinExistence type="predicted"/>
<feature type="domain" description="Pyrrolo-quinoline quinone repeat" evidence="2">
    <location>
        <begin position="843"/>
        <end position="955"/>
    </location>
</feature>
<dbReference type="InterPro" id="IPR018391">
    <property type="entry name" value="PQQ_b-propeller_rpt"/>
</dbReference>
<feature type="domain" description="Pyrrolo-quinoline quinone repeat" evidence="2">
    <location>
        <begin position="679"/>
        <end position="824"/>
    </location>
</feature>
<dbReference type="InterPro" id="IPR015943">
    <property type="entry name" value="WD40/YVTN_repeat-like_dom_sf"/>
</dbReference>
<feature type="domain" description="Pyrrolo-quinoline quinone repeat" evidence="2">
    <location>
        <begin position="204"/>
        <end position="273"/>
    </location>
</feature>
<evidence type="ECO:0000256" key="1">
    <source>
        <dbReference type="SAM" id="SignalP"/>
    </source>
</evidence>
<dbReference type="Proteomes" id="UP000295367">
    <property type="component" value="Unassembled WGS sequence"/>
</dbReference>
<feature type="signal peptide" evidence="1">
    <location>
        <begin position="1"/>
        <end position="28"/>
    </location>
</feature>
<dbReference type="OrthoDB" id="5296951at2"/>
<evidence type="ECO:0000313" key="4">
    <source>
        <dbReference type="Proteomes" id="UP000295367"/>
    </source>
</evidence>
<gene>
    <name evidence="3" type="ORF">EDC63_102150</name>
</gene>
<organism evidence="3 4">
    <name type="scientific">Sulfurirhabdus autotrophica</name>
    <dbReference type="NCBI Taxonomy" id="1706046"/>
    <lineage>
        <taxon>Bacteria</taxon>
        <taxon>Pseudomonadati</taxon>
        <taxon>Pseudomonadota</taxon>
        <taxon>Betaproteobacteria</taxon>
        <taxon>Nitrosomonadales</taxon>
        <taxon>Sulfuricellaceae</taxon>
        <taxon>Sulfurirhabdus</taxon>
    </lineage>
</organism>
<keyword evidence="4" id="KW-1185">Reference proteome</keyword>
<evidence type="ECO:0000313" key="3">
    <source>
        <dbReference type="EMBL" id="TCV89630.1"/>
    </source>
</evidence>
<dbReference type="EMBL" id="SMCO01000002">
    <property type="protein sequence ID" value="TCV89630.1"/>
    <property type="molecule type" value="Genomic_DNA"/>
</dbReference>
<dbReference type="InterPro" id="IPR002372">
    <property type="entry name" value="PQQ_rpt_dom"/>
</dbReference>
<evidence type="ECO:0000259" key="2">
    <source>
        <dbReference type="Pfam" id="PF13360"/>
    </source>
</evidence>
<feature type="domain" description="Pyrrolo-quinoline quinone repeat" evidence="2">
    <location>
        <begin position="599"/>
        <end position="657"/>
    </location>
</feature>
<dbReference type="Gene3D" id="2.40.10.480">
    <property type="match status" value="1"/>
</dbReference>
<protein>
    <submittedName>
        <fullName evidence="3">Outer membrane protein assembly factor BamB</fullName>
    </submittedName>
</protein>
<feature type="domain" description="Pyrrolo-quinoline quinone repeat" evidence="2">
    <location>
        <begin position="102"/>
        <end position="168"/>
    </location>
</feature>
<dbReference type="Gene3D" id="2.140.10.10">
    <property type="entry name" value="Quinoprotein alcohol dehydrogenase-like superfamily"/>
    <property type="match status" value="1"/>
</dbReference>
<dbReference type="Gene3D" id="2.130.10.10">
    <property type="entry name" value="YVTN repeat-like/Quinoprotein amine dehydrogenase"/>
    <property type="match status" value="3"/>
</dbReference>
<sequence>MNQLNFPRIALCFFLFTNISAIHLSANAQEFIQYGSPNTYNNTTARAAFPQSWSQYGNGQQHNPVYTVPGNAPSFLTTGISTISPLTGDEFRRIDLAQNYFPQDGRMAWGSSASQWVGNVAGSSVAQGIVFTTTSRREIYATDAQSGLAIWRKELVSVAGMGQPLVQTIGGKLRVIVTTGDADFNAQNSVRAIGGLQHDRGAEFSAVYCLDALTGTQIWRFDTQGSSRPTPLYRNGYLYVVSGDGHLYVLDATNGSLISTFTNPGEGQVGLSSPNWFLTAQGHVLIYYGTLSPRNIVAVDVTSPAAPVLAWTYAPPGAASNAPGDVSVAVDQSSALLVTSVFTNVGTTSSPIYDEQIIALDANTGQAIWNVYSGQGPTLDGFKSANPMINNGVVYLGNPLNATVQAYDLRTGSFRWSTAIPSNDPAIRNAPRAAPVLVNGKLIIPVAQHIYTFDAMSGALLNDYYSPQSYIAFGLNQPVVVGNVMYISSTSGYVYTFPVSYITTQAGPGPVTVPALPLKTAEYYDSTAKPSSSQKTGFPAQWLSYAGGQNHNSYLSTGPAISKKWASSMLSAISLSSTPLDDAIFGTEIATQMTHLSFGAGTGVAAANGIAYATGNNRTVNAYNATTGKLIWRFRTNNHNFGQPVVTPNAVLVMGGNIATSLSNNISFSKQSAQTRLGTGFMYIHALDPLNGNEKWTFYAGQGAMSSTPLYSNGVLYWVDGQSKVWAINADTGTPVAPFMDSNGNPLLTLGGGFNAVSSANVYQDPSGKKLMVVGMSMPNQMVAVDLGTATIAWTQPLTGLATHFTGLSSASPAIDQANGLVISTAMANVDSTTNTAQVLTFGLNASTGTIVWTQLLDAGPIPAGFVAPTPMVANNRVYLTNPTANQITALDATTGSTLWKTAVTATGGKYSWAPGTLVGSTKLIMPMGGNLYTLNPDSGALLKTYVIGGAHTYNHVLVIGNSVYLGNAYGWVLGIPLADVAG</sequence>
<dbReference type="AlphaFoldDB" id="A0A4R3YCC3"/>
<dbReference type="PANTHER" id="PTHR34512:SF30">
    <property type="entry name" value="OUTER MEMBRANE PROTEIN ASSEMBLY FACTOR BAMB"/>
    <property type="match status" value="1"/>
</dbReference>